<evidence type="ECO:0000256" key="2">
    <source>
        <dbReference type="ARBA" id="ARBA00022490"/>
    </source>
</evidence>
<dbReference type="Pfam" id="PF00612">
    <property type="entry name" value="IQ"/>
    <property type="match status" value="2"/>
</dbReference>
<evidence type="ECO:0000256" key="3">
    <source>
        <dbReference type="ARBA" id="ARBA00022737"/>
    </source>
</evidence>
<evidence type="ECO:0000313" key="6">
    <source>
        <dbReference type="EMBL" id="CRZ10069.1"/>
    </source>
</evidence>
<dbReference type="PROSITE" id="PS50096">
    <property type="entry name" value="IQ"/>
    <property type="match status" value="2"/>
</dbReference>
<keyword evidence="2" id="KW-0963">Cytoplasm</keyword>
<dbReference type="GO" id="GO:0000278">
    <property type="term" value="P:mitotic cell cycle"/>
    <property type="evidence" value="ECO:0007669"/>
    <property type="project" value="TreeGrafter"/>
</dbReference>
<reference evidence="6" key="1">
    <citation type="submission" date="2015-04" db="EMBL/GenBank/DDBJ databases">
        <title>The genome sequence of the plant pathogenic Rhizarian Plasmodiophora brassicae reveals insights in its biotrophic life cycle and the origin of chitin synthesis.</title>
        <authorList>
            <person name="Schwelm A."/>
            <person name="Fogelqvist J."/>
            <person name="Knaust A."/>
            <person name="Julke S."/>
            <person name="Lilja T."/>
            <person name="Dhandapani V."/>
            <person name="Bonilla-Rosso G."/>
            <person name="Karlsson M."/>
            <person name="Shevchenko A."/>
            <person name="Choi S.R."/>
            <person name="Kim H.G."/>
            <person name="Park J.Y."/>
            <person name="Lim Y.P."/>
            <person name="Ludwig-Muller J."/>
            <person name="Dixelius C."/>
        </authorList>
    </citation>
    <scope>NUCLEOTIDE SEQUENCE</scope>
    <source>
        <tissue evidence="6">Potato root galls</tissue>
    </source>
</reference>
<protein>
    <submittedName>
        <fullName evidence="6">Uncharacterized protein</fullName>
    </submittedName>
</protein>
<dbReference type="Gene3D" id="1.20.5.190">
    <property type="match status" value="1"/>
</dbReference>
<dbReference type="GO" id="GO:0005737">
    <property type="term" value="C:cytoplasm"/>
    <property type="evidence" value="ECO:0007669"/>
    <property type="project" value="UniProtKB-SubCell"/>
</dbReference>
<comment type="subcellular location">
    <subcellularLocation>
        <location evidence="1">Cytoplasm</location>
    </subcellularLocation>
</comment>
<name>A0A0H5RMV5_9EUKA</name>
<keyword evidence="4" id="KW-0112">Calmodulin-binding</keyword>
<sequence length="614" mass="69931">GYTRIMEVMINRHIASISIDNAQADFTLSAKECPFQAFVSPSESSICDDNVFMGEDVTTEELLYRDNFEKVLVLRNVAAMLLQSWWRQRKQHLEARQNAQSFRRMRKIFRLWMQLMHQTCSRNIINSVVNSVHHHAALRNNASSIVARCWRRRLLATKKQSERVAAVQLLSNAYSHYISHRGASLIIQRRWRSVLYCRSTKLLQASLSVILAQNTRFTYWSSASALSAALDALLKRRVFSATVCSASTIQLFFRRRRSALIVQSVYRTIIAQRSAFVKFRSVASLQLAFGSFLAHRKVLELSSSSILIQSVMHNVQPRKRLNLVVSKTLVLQRVFKKVHRRNKFRKVILDVCELCRKKKSRFATLIQAAWRGHRLRRLVGGPIRKLSSCAKIIQAIWRRYRARRQLLRMRKKAEISSRREVLLAKVQSLPQSGDFQLQSLRERYSQRLAEIEFTDHQGDDLTEPEILASTTAPSSVLTLLDAKRARLARIRAQLNSIRVNNATTTIGAVETEVVKVPKSVTWVDDRGVPLLDSCNPKHVPSSASKPLRSCIKQPTTVPSRSCAQRIGSVLSTTFGKARRRKVASEIENAIAPNVSSAARSTPNRKGSARRVRIA</sequence>
<dbReference type="InterPro" id="IPR000048">
    <property type="entry name" value="IQ_motif_EF-hand-BS"/>
</dbReference>
<feature type="region of interest" description="Disordered" evidence="5">
    <location>
        <begin position="595"/>
        <end position="614"/>
    </location>
</feature>
<dbReference type="GO" id="GO:0005516">
    <property type="term" value="F:calmodulin binding"/>
    <property type="evidence" value="ECO:0007669"/>
    <property type="project" value="UniProtKB-KW"/>
</dbReference>
<dbReference type="EMBL" id="HACM01009627">
    <property type="protein sequence ID" value="CRZ10069.1"/>
    <property type="molecule type" value="Transcribed_RNA"/>
</dbReference>
<evidence type="ECO:0000256" key="4">
    <source>
        <dbReference type="ARBA" id="ARBA00022860"/>
    </source>
</evidence>
<evidence type="ECO:0000256" key="1">
    <source>
        <dbReference type="ARBA" id="ARBA00004496"/>
    </source>
</evidence>
<dbReference type="GO" id="GO:0007051">
    <property type="term" value="P:spindle organization"/>
    <property type="evidence" value="ECO:0007669"/>
    <property type="project" value="TreeGrafter"/>
</dbReference>
<feature type="compositionally biased region" description="Polar residues" evidence="5">
    <location>
        <begin position="595"/>
        <end position="604"/>
    </location>
</feature>
<organism evidence="6">
    <name type="scientific">Spongospora subterranea</name>
    <dbReference type="NCBI Taxonomy" id="70186"/>
    <lineage>
        <taxon>Eukaryota</taxon>
        <taxon>Sar</taxon>
        <taxon>Rhizaria</taxon>
        <taxon>Endomyxa</taxon>
        <taxon>Phytomyxea</taxon>
        <taxon>Plasmodiophorida</taxon>
        <taxon>Plasmodiophoridae</taxon>
        <taxon>Spongospora</taxon>
    </lineage>
</organism>
<evidence type="ECO:0000256" key="5">
    <source>
        <dbReference type="SAM" id="MobiDB-lite"/>
    </source>
</evidence>
<dbReference type="GO" id="GO:0000922">
    <property type="term" value="C:spindle pole"/>
    <property type="evidence" value="ECO:0007669"/>
    <property type="project" value="TreeGrafter"/>
</dbReference>
<feature type="non-terminal residue" evidence="6">
    <location>
        <position position="1"/>
    </location>
</feature>
<dbReference type="GO" id="GO:0051295">
    <property type="term" value="P:establishment of meiotic spindle localization"/>
    <property type="evidence" value="ECO:0007669"/>
    <property type="project" value="TreeGrafter"/>
</dbReference>
<accession>A0A0H5RMV5</accession>
<dbReference type="InterPro" id="IPR051185">
    <property type="entry name" value="ASPM"/>
</dbReference>
<dbReference type="SMART" id="SM00015">
    <property type="entry name" value="IQ"/>
    <property type="match status" value="4"/>
</dbReference>
<dbReference type="PANTHER" id="PTHR22706:SF1">
    <property type="entry name" value="ASSEMBLY FACTOR FOR SPINDLE MICROTUBULES"/>
    <property type="match status" value="1"/>
</dbReference>
<dbReference type="PANTHER" id="PTHR22706">
    <property type="entry name" value="ASSEMBLY FACTOR FOR SPINDLE MICROTUBULES"/>
    <property type="match status" value="1"/>
</dbReference>
<dbReference type="AlphaFoldDB" id="A0A0H5RMV5"/>
<dbReference type="CDD" id="cd23767">
    <property type="entry name" value="IQCD"/>
    <property type="match status" value="2"/>
</dbReference>
<proteinExistence type="predicted"/>
<keyword evidence="3" id="KW-0677">Repeat</keyword>